<evidence type="ECO:0000313" key="3">
    <source>
        <dbReference type="Proteomes" id="UP000593567"/>
    </source>
</evidence>
<evidence type="ECO:0000256" key="1">
    <source>
        <dbReference type="SAM" id="MobiDB-lite"/>
    </source>
</evidence>
<gene>
    <name evidence="2" type="ORF">EB796_024039</name>
</gene>
<feature type="compositionally biased region" description="Polar residues" evidence="1">
    <location>
        <begin position="59"/>
        <end position="70"/>
    </location>
</feature>
<proteinExistence type="predicted"/>
<sequence>MKYIATHIPSSSTSYYKSKRCQTGSMTSVTEKEPESRSAMDISVNEVESTTPNEKDGDSTSQLTTGSYLY</sequence>
<accession>A0A7J7IVR7</accession>
<name>A0A7J7IVR7_BUGNE</name>
<reference evidence="2" key="1">
    <citation type="submission" date="2020-06" db="EMBL/GenBank/DDBJ databases">
        <title>Draft genome of Bugula neritina, a colonial animal packing powerful symbionts and potential medicines.</title>
        <authorList>
            <person name="Rayko M."/>
        </authorList>
    </citation>
    <scope>NUCLEOTIDE SEQUENCE [LARGE SCALE GENOMIC DNA]</scope>
    <source>
        <strain evidence="2">Kwan_BN1</strain>
    </source>
</reference>
<dbReference type="AlphaFoldDB" id="A0A7J7IVR7"/>
<comment type="caution">
    <text evidence="2">The sequence shown here is derived from an EMBL/GenBank/DDBJ whole genome shotgun (WGS) entry which is preliminary data.</text>
</comment>
<feature type="region of interest" description="Disordered" evidence="1">
    <location>
        <begin position="1"/>
        <end position="70"/>
    </location>
</feature>
<organism evidence="2 3">
    <name type="scientific">Bugula neritina</name>
    <name type="common">Brown bryozoan</name>
    <name type="synonym">Sertularia neritina</name>
    <dbReference type="NCBI Taxonomy" id="10212"/>
    <lineage>
        <taxon>Eukaryota</taxon>
        <taxon>Metazoa</taxon>
        <taxon>Spiralia</taxon>
        <taxon>Lophotrochozoa</taxon>
        <taxon>Bryozoa</taxon>
        <taxon>Gymnolaemata</taxon>
        <taxon>Cheilostomatida</taxon>
        <taxon>Flustrina</taxon>
        <taxon>Buguloidea</taxon>
        <taxon>Bugulidae</taxon>
        <taxon>Bugula</taxon>
    </lineage>
</organism>
<keyword evidence="3" id="KW-1185">Reference proteome</keyword>
<feature type="compositionally biased region" description="Polar residues" evidence="1">
    <location>
        <begin position="8"/>
        <end position="29"/>
    </location>
</feature>
<evidence type="ECO:0000313" key="2">
    <source>
        <dbReference type="EMBL" id="KAF6017657.1"/>
    </source>
</evidence>
<dbReference type="EMBL" id="VXIV02003370">
    <property type="protein sequence ID" value="KAF6017657.1"/>
    <property type="molecule type" value="Genomic_DNA"/>
</dbReference>
<dbReference type="Proteomes" id="UP000593567">
    <property type="component" value="Unassembled WGS sequence"/>
</dbReference>
<protein>
    <submittedName>
        <fullName evidence="2">Uncharacterized protein</fullName>
    </submittedName>
</protein>